<keyword evidence="7" id="KW-1185">Reference proteome</keyword>
<name>A0A084JYD1_NONUL</name>
<dbReference type="EMBL" id="PVNA01000002">
    <property type="protein sequence ID" value="PRX14583.1"/>
    <property type="molecule type" value="Genomic_DNA"/>
</dbReference>
<dbReference type="Proteomes" id="UP000029226">
    <property type="component" value="Unassembled WGS sequence"/>
</dbReference>
<evidence type="ECO:0000313" key="4">
    <source>
        <dbReference type="EMBL" id="PRX14583.1"/>
    </source>
</evidence>
<sequence>MKQLLQKAIPKLYGFYFNIISLFSKKKAAQLALEVFSTPRRGRILEHQATFLNTARQQRITSEDCLYMLYHWKGNGPTVLLNHGWESNAFRWKYLFDDLKKLDLNIIAVDGPAHGNSSGKLFTAIKYSKVIKSTIELYEPEIIISHSVGAMATIYNEYHHPSPSLKKLILLGGPNSLETIMQDYQKLLSFNNRVYNGLNATLKEKFGYEIEKFNAADFAVNIEADTLLLHAQQDAIVPCSASKAIAGRMKNATYIETQTGGHSLHTEENTKHILDFLSKA</sequence>
<evidence type="ECO:0000313" key="7">
    <source>
        <dbReference type="Proteomes" id="UP000239997"/>
    </source>
</evidence>
<dbReference type="Proteomes" id="UP000028531">
    <property type="component" value="Unassembled WGS sequence"/>
</dbReference>
<protein>
    <submittedName>
        <fullName evidence="2 3">Hydrolase</fullName>
    </submittedName>
    <submittedName>
        <fullName evidence="4">Pimeloyl-ACP methyl ester carboxylesterase</fullName>
    </submittedName>
</protein>
<dbReference type="InterPro" id="IPR050266">
    <property type="entry name" value="AB_hydrolase_sf"/>
</dbReference>
<organism evidence="3 5">
    <name type="scientific">Nonlabens ulvanivorans</name>
    <name type="common">Persicivirga ulvanivorans</name>
    <dbReference type="NCBI Taxonomy" id="906888"/>
    <lineage>
        <taxon>Bacteria</taxon>
        <taxon>Pseudomonadati</taxon>
        <taxon>Bacteroidota</taxon>
        <taxon>Flavobacteriia</taxon>
        <taxon>Flavobacteriales</taxon>
        <taxon>Flavobacteriaceae</taxon>
        <taxon>Nonlabens</taxon>
    </lineage>
</organism>
<dbReference type="PANTHER" id="PTHR43798:SF33">
    <property type="entry name" value="HYDROLASE, PUTATIVE (AFU_ORTHOLOGUE AFUA_2G14860)-RELATED"/>
    <property type="match status" value="1"/>
</dbReference>
<dbReference type="InterPro" id="IPR029058">
    <property type="entry name" value="AB_hydrolase_fold"/>
</dbReference>
<dbReference type="Pfam" id="PF08386">
    <property type="entry name" value="Abhydrolase_4"/>
    <property type="match status" value="1"/>
</dbReference>
<evidence type="ECO:0000313" key="6">
    <source>
        <dbReference type="Proteomes" id="UP000029226"/>
    </source>
</evidence>
<keyword evidence="3" id="KW-0378">Hydrolase</keyword>
<evidence type="ECO:0000313" key="3">
    <source>
        <dbReference type="EMBL" id="KEZ93965.1"/>
    </source>
</evidence>
<evidence type="ECO:0000259" key="1">
    <source>
        <dbReference type="Pfam" id="PF08386"/>
    </source>
</evidence>
<reference evidence="4 7" key="3">
    <citation type="submission" date="2018-03" db="EMBL/GenBank/DDBJ databases">
        <title>Genomic Encyclopedia of Archaeal and Bacterial Type Strains, Phase II (KMG-II): from individual species to whole genera.</title>
        <authorList>
            <person name="Goeker M."/>
        </authorList>
    </citation>
    <scope>NUCLEOTIDE SEQUENCE [LARGE SCALE GENOMIC DNA]</scope>
    <source>
        <strain evidence="4 7">DSM 22727</strain>
    </source>
</reference>
<dbReference type="PANTHER" id="PTHR43798">
    <property type="entry name" value="MONOACYLGLYCEROL LIPASE"/>
    <property type="match status" value="1"/>
</dbReference>
<dbReference type="RefSeq" id="WP_036581915.1">
    <property type="nucleotide sequence ID" value="NZ_JPJI01000026.1"/>
</dbReference>
<dbReference type="EMBL" id="BBMM01000007">
    <property type="protein sequence ID" value="GAL00841.1"/>
    <property type="molecule type" value="Genomic_DNA"/>
</dbReference>
<feature type="domain" description="Peptidase S33 tripeptidyl aminopeptidase-like C-terminal" evidence="1">
    <location>
        <begin position="223"/>
        <end position="269"/>
    </location>
</feature>
<reference evidence="3 5" key="2">
    <citation type="submission" date="2014-07" db="EMBL/GenBank/DDBJ databases">
        <title>Draft genome sequence of Nonlabens ulvanivorans, an ulvan degrading bacterium.</title>
        <authorList>
            <person name="Kopel M."/>
            <person name="Helbert W."/>
            <person name="Henrissat B."/>
            <person name="Doniger T."/>
            <person name="Banin E."/>
        </authorList>
    </citation>
    <scope>NUCLEOTIDE SEQUENCE [LARGE SCALE GENOMIC DNA]</scope>
    <source>
        <strain evidence="3 5">PLR</strain>
    </source>
</reference>
<gene>
    <name evidence="3" type="ORF">IL45_07170</name>
    <name evidence="2" type="ORF">JCM19314_67</name>
    <name evidence="4" type="ORF">LY02_01615</name>
</gene>
<accession>A0A084JYD1</accession>
<reference evidence="2 6" key="1">
    <citation type="journal article" date="2014" name="Genome Announc.">
        <title>Draft Genome Sequences of Marine Flavobacterium Nonlabens Strains NR17, NR24, NR27, NR32, NR33, and Ara13.</title>
        <authorList>
            <person name="Nakanishi M."/>
            <person name="Meirelles P."/>
            <person name="Suzuki R."/>
            <person name="Takatani N."/>
            <person name="Mino S."/>
            <person name="Suda W."/>
            <person name="Oshima K."/>
            <person name="Hattori M."/>
            <person name="Ohkuma M."/>
            <person name="Hosokawa M."/>
            <person name="Miyashita K."/>
            <person name="Thompson F.L."/>
            <person name="Niwa A."/>
            <person name="Sawabe T."/>
            <person name="Sawabe T."/>
        </authorList>
    </citation>
    <scope>NUCLEOTIDE SEQUENCE [LARGE SCALE GENOMIC DNA]</scope>
    <source>
        <strain evidence="2">JCM 19314</strain>
        <strain evidence="6">JCM19314</strain>
    </source>
</reference>
<dbReference type="OrthoDB" id="9785847at2"/>
<dbReference type="EMBL" id="JPJI01000026">
    <property type="protein sequence ID" value="KEZ93965.1"/>
    <property type="molecule type" value="Genomic_DNA"/>
</dbReference>
<evidence type="ECO:0000313" key="5">
    <source>
        <dbReference type="Proteomes" id="UP000028531"/>
    </source>
</evidence>
<dbReference type="GO" id="GO:0016787">
    <property type="term" value="F:hydrolase activity"/>
    <property type="evidence" value="ECO:0007669"/>
    <property type="project" value="UniProtKB-KW"/>
</dbReference>
<proteinExistence type="predicted"/>
<dbReference type="SUPFAM" id="SSF53474">
    <property type="entry name" value="alpha/beta-Hydrolases"/>
    <property type="match status" value="1"/>
</dbReference>
<comment type="caution">
    <text evidence="3">The sequence shown here is derived from an EMBL/GenBank/DDBJ whole genome shotgun (WGS) entry which is preliminary data.</text>
</comment>
<dbReference type="Proteomes" id="UP000239997">
    <property type="component" value="Unassembled WGS sequence"/>
</dbReference>
<dbReference type="AlphaFoldDB" id="A0A084JYD1"/>
<dbReference type="InterPro" id="IPR013595">
    <property type="entry name" value="Pept_S33_TAP-like_C"/>
</dbReference>
<evidence type="ECO:0000313" key="2">
    <source>
        <dbReference type="EMBL" id="GAL00841.1"/>
    </source>
</evidence>
<dbReference type="GO" id="GO:0016020">
    <property type="term" value="C:membrane"/>
    <property type="evidence" value="ECO:0007669"/>
    <property type="project" value="TreeGrafter"/>
</dbReference>
<dbReference type="Gene3D" id="3.40.50.1820">
    <property type="entry name" value="alpha/beta hydrolase"/>
    <property type="match status" value="1"/>
</dbReference>